<gene>
    <name evidence="1" type="ORF">HJG63_008848</name>
</gene>
<accession>A0A7J8D6F9</accession>
<name>A0A7J8D6F9_ROUAE</name>
<dbReference type="EMBL" id="JACASE010000013">
    <property type="protein sequence ID" value="KAF6418844.1"/>
    <property type="molecule type" value="Genomic_DNA"/>
</dbReference>
<comment type="caution">
    <text evidence="1">The sequence shown here is derived from an EMBL/GenBank/DDBJ whole genome shotgun (WGS) entry which is preliminary data.</text>
</comment>
<protein>
    <submittedName>
        <fullName evidence="1">Uncharacterized protein</fullName>
    </submittedName>
</protein>
<proteinExistence type="predicted"/>
<organism evidence="1 2">
    <name type="scientific">Rousettus aegyptiacus</name>
    <name type="common">Egyptian fruit bat</name>
    <name type="synonym">Pteropus aegyptiacus</name>
    <dbReference type="NCBI Taxonomy" id="9407"/>
    <lineage>
        <taxon>Eukaryota</taxon>
        <taxon>Metazoa</taxon>
        <taxon>Chordata</taxon>
        <taxon>Craniata</taxon>
        <taxon>Vertebrata</taxon>
        <taxon>Euteleostomi</taxon>
        <taxon>Mammalia</taxon>
        <taxon>Eutheria</taxon>
        <taxon>Laurasiatheria</taxon>
        <taxon>Chiroptera</taxon>
        <taxon>Yinpterochiroptera</taxon>
        <taxon>Pteropodoidea</taxon>
        <taxon>Pteropodidae</taxon>
        <taxon>Rousettinae</taxon>
        <taxon>Rousettus</taxon>
    </lineage>
</organism>
<evidence type="ECO:0000313" key="1">
    <source>
        <dbReference type="EMBL" id="KAF6418844.1"/>
    </source>
</evidence>
<sequence length="124" mass="13416">MWLSPLHHCSHKDPRHLGLWGLPVLSPNPRRQLSASCPCTAARNLGQAGGSGTAGLSSFVSIFSRVAAQYPSLPDVLKIAISYVFSGFVVLPEGRGKWSLILHLGQKSKPLCELRTGLQMGLQR</sequence>
<dbReference type="AlphaFoldDB" id="A0A7J8D6F9"/>
<dbReference type="Proteomes" id="UP000593571">
    <property type="component" value="Unassembled WGS sequence"/>
</dbReference>
<evidence type="ECO:0000313" key="2">
    <source>
        <dbReference type="Proteomes" id="UP000593571"/>
    </source>
</evidence>
<reference evidence="1 2" key="1">
    <citation type="journal article" date="2020" name="Nature">
        <title>Six reference-quality genomes reveal evolution of bat adaptations.</title>
        <authorList>
            <person name="Jebb D."/>
            <person name="Huang Z."/>
            <person name="Pippel M."/>
            <person name="Hughes G.M."/>
            <person name="Lavrichenko K."/>
            <person name="Devanna P."/>
            <person name="Winkler S."/>
            <person name="Jermiin L.S."/>
            <person name="Skirmuntt E.C."/>
            <person name="Katzourakis A."/>
            <person name="Burkitt-Gray L."/>
            <person name="Ray D.A."/>
            <person name="Sullivan K.A.M."/>
            <person name="Roscito J.G."/>
            <person name="Kirilenko B.M."/>
            <person name="Davalos L.M."/>
            <person name="Corthals A.P."/>
            <person name="Power M.L."/>
            <person name="Jones G."/>
            <person name="Ransome R.D."/>
            <person name="Dechmann D.K.N."/>
            <person name="Locatelli A.G."/>
            <person name="Puechmaille S.J."/>
            <person name="Fedrigo O."/>
            <person name="Jarvis E.D."/>
            <person name="Hiller M."/>
            <person name="Vernes S.C."/>
            <person name="Myers E.W."/>
            <person name="Teeling E.C."/>
        </authorList>
    </citation>
    <scope>NUCLEOTIDE SEQUENCE [LARGE SCALE GENOMIC DNA]</scope>
    <source>
        <strain evidence="1">MRouAeg1</strain>
        <tissue evidence="1">Muscle</tissue>
    </source>
</reference>
<keyword evidence="2" id="KW-1185">Reference proteome</keyword>